<dbReference type="EMBL" id="MQWB01000001">
    <property type="protein sequence ID" value="OZC03541.1"/>
    <property type="molecule type" value="Genomic_DNA"/>
</dbReference>
<dbReference type="SUPFAM" id="SSF56935">
    <property type="entry name" value="Porins"/>
    <property type="match status" value="1"/>
</dbReference>
<dbReference type="AlphaFoldDB" id="A0A259U0N2"/>
<accession>A0A259U0N2</accession>
<proteinExistence type="predicted"/>
<gene>
    <name evidence="1" type="ORF">BSZ36_11450</name>
</gene>
<comment type="caution">
    <text evidence="1">The sequence shown here is derived from an EMBL/GenBank/DDBJ whole genome shotgun (WGS) entry which is preliminary data.</text>
</comment>
<evidence type="ECO:0000313" key="2">
    <source>
        <dbReference type="Proteomes" id="UP000216446"/>
    </source>
</evidence>
<name>A0A259U0N2_9BACT</name>
<evidence type="ECO:0008006" key="3">
    <source>
        <dbReference type="Google" id="ProtNLM"/>
    </source>
</evidence>
<evidence type="ECO:0000313" key="1">
    <source>
        <dbReference type="EMBL" id="OZC03541.1"/>
    </source>
</evidence>
<keyword evidence="2" id="KW-1185">Reference proteome</keyword>
<protein>
    <recommendedName>
        <fullName evidence="3">Porin domain-containing protein</fullName>
    </recommendedName>
</protein>
<dbReference type="Gene3D" id="2.40.160.10">
    <property type="entry name" value="Porin"/>
    <property type="match status" value="1"/>
</dbReference>
<organism evidence="1 2">
    <name type="scientific">Rubricoccus marinus</name>
    <dbReference type="NCBI Taxonomy" id="716817"/>
    <lineage>
        <taxon>Bacteria</taxon>
        <taxon>Pseudomonadati</taxon>
        <taxon>Rhodothermota</taxon>
        <taxon>Rhodothermia</taxon>
        <taxon>Rhodothermales</taxon>
        <taxon>Rubricoccaceae</taxon>
        <taxon>Rubricoccus</taxon>
    </lineage>
</organism>
<dbReference type="Proteomes" id="UP000216446">
    <property type="component" value="Unassembled WGS sequence"/>
</dbReference>
<reference evidence="1 2" key="1">
    <citation type="submission" date="2016-11" db="EMBL/GenBank/DDBJ databases">
        <title>Study of marine rhodopsin-containing bacteria.</title>
        <authorList>
            <person name="Yoshizawa S."/>
            <person name="Kumagai Y."/>
            <person name="Kogure K."/>
        </authorList>
    </citation>
    <scope>NUCLEOTIDE SEQUENCE [LARGE SCALE GENOMIC DNA]</scope>
    <source>
        <strain evidence="1 2">SG-29</strain>
    </source>
</reference>
<sequence length="390" mass="41631">MAQSPPADSAATPFSIRGYGVINYAAYDWETDPARRAAIDVERLVLYPTLQLAERVALRAEFEIEHAGTGAALEFDVFEEFGEFEQEIEKGGEVVLEQLHVEFALRPAFGVRVGKVKLPIGLAAVNDEPNEYYTTTRGEAEATIIPSNWYETGVQAYGSLGRAAYVVSLVSGLDASGFSSANWVQRGGQSRFETVNADDLALHARLDWAPASGVRVGASGYVGDSAGNRPRPDLDVSAVVAIGSVHGEVQRGALTLRGAALYGRLGNAGAVSQANRNLPNALGVRRTPVASAAYGVGVEAGLDLTQVVPALRASGDRLDVFARADAYDSMAEVTGAVFDNPRWQRTAYTAGLNWRPVEPVVFKAHLSRRVLGTGADRIEDTASLGLGFEF</sequence>
<dbReference type="InterPro" id="IPR023614">
    <property type="entry name" value="Porin_dom_sf"/>
</dbReference>
<dbReference type="InParanoid" id="A0A259U0N2"/>